<dbReference type="Pfam" id="PF00005">
    <property type="entry name" value="ABC_tran"/>
    <property type="match status" value="1"/>
</dbReference>
<dbReference type="OrthoDB" id="1115710at2"/>
<dbReference type="Proteomes" id="UP000245533">
    <property type="component" value="Unassembled WGS sequence"/>
</dbReference>
<dbReference type="SMART" id="SM00382">
    <property type="entry name" value="AAA"/>
    <property type="match status" value="1"/>
</dbReference>
<dbReference type="PANTHER" id="PTHR42781:SF4">
    <property type="entry name" value="SPERMIDINE_PUTRESCINE IMPORT ATP-BINDING PROTEIN POTA"/>
    <property type="match status" value="1"/>
</dbReference>
<keyword evidence="1" id="KW-0813">Transport</keyword>
<dbReference type="GO" id="GO:0016887">
    <property type="term" value="F:ATP hydrolysis activity"/>
    <property type="evidence" value="ECO:0007669"/>
    <property type="project" value="InterPro"/>
</dbReference>
<sequence>MMIEARGISKSYGNEKVLQDVSFSLSENETLSVLGRSGSGKTTLLKIFAGLTQEYTGTIQLNGQAIDNLKPSERGMVYLYQEPLLFPHLTVSENIGFGLRIQGYDDKTIRIKTGEMIERLHIQGQEEKYPHQLSGGQKQRVAFGRAFIIHPRVLLLDEPFGSLDPETRSEMQQLFVEISKSEKITTMFVTHDLKEALITGTRFGMMINGSLNVYDNHDDFINDAQTGVQDELTFWKNLMR</sequence>
<dbReference type="PROSITE" id="PS50893">
    <property type="entry name" value="ABC_TRANSPORTER_2"/>
    <property type="match status" value="1"/>
</dbReference>
<dbReference type="InterPro" id="IPR003439">
    <property type="entry name" value="ABC_transporter-like_ATP-bd"/>
</dbReference>
<evidence type="ECO:0000313" key="6">
    <source>
        <dbReference type="Proteomes" id="UP000245533"/>
    </source>
</evidence>
<gene>
    <name evidence="5" type="ORF">DDZ15_14765</name>
</gene>
<keyword evidence="2" id="KW-0547">Nucleotide-binding</keyword>
<organism evidence="5 6">
    <name type="scientific">Rhodohalobacter mucosus</name>
    <dbReference type="NCBI Taxonomy" id="2079485"/>
    <lineage>
        <taxon>Bacteria</taxon>
        <taxon>Pseudomonadati</taxon>
        <taxon>Balneolota</taxon>
        <taxon>Balneolia</taxon>
        <taxon>Balneolales</taxon>
        <taxon>Balneolaceae</taxon>
        <taxon>Rhodohalobacter</taxon>
    </lineage>
</organism>
<dbReference type="Gene3D" id="3.40.50.300">
    <property type="entry name" value="P-loop containing nucleotide triphosphate hydrolases"/>
    <property type="match status" value="1"/>
</dbReference>
<dbReference type="PANTHER" id="PTHR42781">
    <property type="entry name" value="SPERMIDINE/PUTRESCINE IMPORT ATP-BINDING PROTEIN POTA"/>
    <property type="match status" value="1"/>
</dbReference>
<dbReference type="InterPro" id="IPR027417">
    <property type="entry name" value="P-loop_NTPase"/>
</dbReference>
<dbReference type="PROSITE" id="PS00211">
    <property type="entry name" value="ABC_TRANSPORTER_1"/>
    <property type="match status" value="1"/>
</dbReference>
<evidence type="ECO:0000256" key="2">
    <source>
        <dbReference type="ARBA" id="ARBA00022741"/>
    </source>
</evidence>
<keyword evidence="6" id="KW-1185">Reference proteome</keyword>
<dbReference type="GO" id="GO:0005524">
    <property type="term" value="F:ATP binding"/>
    <property type="evidence" value="ECO:0007669"/>
    <property type="project" value="UniProtKB-KW"/>
</dbReference>
<keyword evidence="3 5" id="KW-0067">ATP-binding</keyword>
<dbReference type="SUPFAM" id="SSF52540">
    <property type="entry name" value="P-loop containing nucleoside triphosphate hydrolases"/>
    <property type="match status" value="1"/>
</dbReference>
<accession>A0A316TNX0</accession>
<feature type="domain" description="ABC transporter" evidence="4">
    <location>
        <begin position="3"/>
        <end position="233"/>
    </location>
</feature>
<dbReference type="EMBL" id="QGGB01000010">
    <property type="protein sequence ID" value="PWN05478.1"/>
    <property type="molecule type" value="Genomic_DNA"/>
</dbReference>
<protein>
    <submittedName>
        <fullName evidence="5">Sulfate ABC transporter ATP-binding protein</fullName>
    </submittedName>
</protein>
<evidence type="ECO:0000259" key="4">
    <source>
        <dbReference type="PROSITE" id="PS50893"/>
    </source>
</evidence>
<dbReference type="InterPro" id="IPR017871">
    <property type="entry name" value="ABC_transporter-like_CS"/>
</dbReference>
<evidence type="ECO:0000256" key="1">
    <source>
        <dbReference type="ARBA" id="ARBA00022448"/>
    </source>
</evidence>
<comment type="caution">
    <text evidence="5">The sequence shown here is derived from an EMBL/GenBank/DDBJ whole genome shotgun (WGS) entry which is preliminary data.</text>
</comment>
<evidence type="ECO:0000256" key="3">
    <source>
        <dbReference type="ARBA" id="ARBA00022840"/>
    </source>
</evidence>
<name>A0A316TNX0_9BACT</name>
<dbReference type="InterPro" id="IPR050093">
    <property type="entry name" value="ABC_SmlMolc_Importer"/>
</dbReference>
<dbReference type="InterPro" id="IPR003593">
    <property type="entry name" value="AAA+_ATPase"/>
</dbReference>
<proteinExistence type="predicted"/>
<evidence type="ECO:0000313" key="5">
    <source>
        <dbReference type="EMBL" id="PWN05478.1"/>
    </source>
</evidence>
<dbReference type="AlphaFoldDB" id="A0A316TNX0"/>
<reference evidence="5 6" key="1">
    <citation type="submission" date="2018-05" db="EMBL/GenBank/DDBJ databases">
        <title>Rhodohalobacter halophilus gen. nov., sp. nov., a moderately halophilic member of the family Balneolaceae.</title>
        <authorList>
            <person name="Liu Z.-W."/>
        </authorList>
    </citation>
    <scope>NUCLEOTIDE SEQUENCE [LARGE SCALE GENOMIC DNA]</scope>
    <source>
        <strain evidence="5 6">8A47</strain>
    </source>
</reference>
<dbReference type="RefSeq" id="WP_109648033.1">
    <property type="nucleotide sequence ID" value="NZ_QGGB01000010.1"/>
</dbReference>